<dbReference type="SUPFAM" id="SSF52343">
    <property type="entry name" value="Ferredoxin reductase-like, C-terminal NADP-linked domain"/>
    <property type="match status" value="1"/>
</dbReference>
<evidence type="ECO:0000256" key="8">
    <source>
        <dbReference type="ARBA" id="ARBA00023014"/>
    </source>
</evidence>
<dbReference type="InterPro" id="IPR017938">
    <property type="entry name" value="Riboflavin_synthase-like_b-brl"/>
</dbReference>
<reference evidence="12" key="1">
    <citation type="submission" date="2020-10" db="EMBL/GenBank/DDBJ databases">
        <authorList>
            <person name="Castelo-Branco R."/>
            <person name="Eusebio N."/>
            <person name="Adriana R."/>
            <person name="Vieira A."/>
            <person name="Brugerolle De Fraissinette N."/>
            <person name="Rezende De Castro R."/>
            <person name="Schneider M.P."/>
            <person name="Vasconcelos V."/>
            <person name="Leao P.N."/>
        </authorList>
    </citation>
    <scope>NUCLEOTIDE SEQUENCE</scope>
    <source>
        <strain evidence="12">LEGE 06105</strain>
    </source>
</reference>
<evidence type="ECO:0000313" key="12">
    <source>
        <dbReference type="EMBL" id="MBE9214568.1"/>
    </source>
</evidence>
<dbReference type="SUPFAM" id="SSF54292">
    <property type="entry name" value="2Fe-2S ferredoxin-like"/>
    <property type="match status" value="1"/>
</dbReference>
<dbReference type="PROSITE" id="PS00197">
    <property type="entry name" value="2FE2S_FER_1"/>
    <property type="match status" value="1"/>
</dbReference>
<gene>
    <name evidence="12" type="ORF">IQ247_18160</name>
</gene>
<evidence type="ECO:0000256" key="7">
    <source>
        <dbReference type="ARBA" id="ARBA00023004"/>
    </source>
</evidence>
<evidence type="ECO:0000256" key="5">
    <source>
        <dbReference type="ARBA" id="ARBA00022827"/>
    </source>
</evidence>
<name>A0A8J7FDT5_9CYAN</name>
<dbReference type="CDD" id="cd00060">
    <property type="entry name" value="FHA"/>
    <property type="match status" value="1"/>
</dbReference>
<evidence type="ECO:0000256" key="6">
    <source>
        <dbReference type="ARBA" id="ARBA00023002"/>
    </source>
</evidence>
<keyword evidence="13" id="KW-1185">Reference proteome</keyword>
<dbReference type="Pfam" id="PF00970">
    <property type="entry name" value="FAD_binding_6"/>
    <property type="match status" value="1"/>
</dbReference>
<evidence type="ECO:0000256" key="4">
    <source>
        <dbReference type="ARBA" id="ARBA00022723"/>
    </source>
</evidence>
<evidence type="ECO:0000256" key="3">
    <source>
        <dbReference type="ARBA" id="ARBA00022714"/>
    </source>
</evidence>
<keyword evidence="4" id="KW-0479">Metal-binding</keyword>
<accession>A0A8J7FDT5</accession>
<dbReference type="EMBL" id="JADEWL010000064">
    <property type="protein sequence ID" value="MBE9214568.1"/>
    <property type="molecule type" value="Genomic_DNA"/>
</dbReference>
<evidence type="ECO:0000259" key="10">
    <source>
        <dbReference type="PROSITE" id="PS51085"/>
    </source>
</evidence>
<dbReference type="Pfam" id="PF00498">
    <property type="entry name" value="FHA"/>
    <property type="match status" value="1"/>
</dbReference>
<dbReference type="SUPFAM" id="SSF63380">
    <property type="entry name" value="Riboflavin synthase domain-like"/>
    <property type="match status" value="1"/>
</dbReference>
<dbReference type="Pfam" id="PF00175">
    <property type="entry name" value="NAD_binding_1"/>
    <property type="match status" value="1"/>
</dbReference>
<keyword evidence="3" id="KW-0001">2Fe-2S</keyword>
<dbReference type="InterPro" id="IPR001041">
    <property type="entry name" value="2Fe-2S_ferredoxin-type"/>
</dbReference>
<feature type="domain" description="FHA" evidence="9">
    <location>
        <begin position="28"/>
        <end position="77"/>
    </location>
</feature>
<keyword evidence="5" id="KW-0274">FAD</keyword>
<dbReference type="RefSeq" id="WP_193922510.1">
    <property type="nucleotide sequence ID" value="NZ_JADEWL010000064.1"/>
</dbReference>
<dbReference type="SMART" id="SM00240">
    <property type="entry name" value="FHA"/>
    <property type="match status" value="1"/>
</dbReference>
<dbReference type="Pfam" id="PF00111">
    <property type="entry name" value="Fer2"/>
    <property type="match status" value="1"/>
</dbReference>
<protein>
    <submittedName>
        <fullName evidence="12">FHA domain-containing protein</fullName>
    </submittedName>
</protein>
<dbReference type="GO" id="GO:0016491">
    <property type="term" value="F:oxidoreductase activity"/>
    <property type="evidence" value="ECO:0007669"/>
    <property type="project" value="UniProtKB-KW"/>
</dbReference>
<dbReference type="Gene3D" id="3.40.50.80">
    <property type="entry name" value="Nucleotide-binding domain of ferredoxin-NADP reductase (FNR) module"/>
    <property type="match status" value="1"/>
</dbReference>
<evidence type="ECO:0000259" key="9">
    <source>
        <dbReference type="PROSITE" id="PS50006"/>
    </source>
</evidence>
<dbReference type="GO" id="GO:0046872">
    <property type="term" value="F:metal ion binding"/>
    <property type="evidence" value="ECO:0007669"/>
    <property type="project" value="UniProtKB-KW"/>
</dbReference>
<evidence type="ECO:0000313" key="13">
    <source>
        <dbReference type="Proteomes" id="UP000620559"/>
    </source>
</evidence>
<sequence>MKITVFNPKIGFLAEKNLVVSTDKPSLFLIGRHPNSDLILNTPEVSRVHGLITYFQQNYYFVELASTGGSRLNNQEVLVNQNCILQPGDNLRIGDFFLLFLPEEEKIEKSNPYWYLKPQSTDVYNQKESGKENELIVNCSQIIEETYDVKTFCFIASPPTMFNYQPGQFVTLELEIDGKLVKRPYSISSTPSRPHNLEITVKRVPAPNDIPDAPPGLVSNWLHDNFTVGNQIKISPPTGNFTIQNNPNRKFMFISAGSGITPMMSMSRWLCDTTPNADIVFVHSAKTVQDIAFCHELEFMANRYPNFQLAITLTGMQYNPNWLGYTGRLNETMIKTISDDFQERIVYVCGPDGFRESVKAILRELEFPMENYHEESFGSSKKQNKQQKQPQLVVADDAPTHFYSTSYAPMPEKSNVVAFTKSQKEVLCDAKETILQAAQKEGITLPYGCQMGACGQCKLRKLSGEVYYEEDSNCEEDYVLTCVAKADGNVVIEG</sequence>
<proteinExistence type="predicted"/>
<feature type="domain" description="2Fe-2S ferredoxin-type" evidence="10">
    <location>
        <begin position="415"/>
        <end position="494"/>
    </location>
</feature>
<dbReference type="PROSITE" id="PS51085">
    <property type="entry name" value="2FE2S_FER_2"/>
    <property type="match status" value="1"/>
</dbReference>
<comment type="caution">
    <text evidence="12">The sequence shown here is derived from an EMBL/GenBank/DDBJ whole genome shotgun (WGS) entry which is preliminary data.</text>
</comment>
<dbReference type="Gene3D" id="2.60.200.20">
    <property type="match status" value="1"/>
</dbReference>
<dbReference type="InterPro" id="IPR001433">
    <property type="entry name" value="OxRdtase_FAD/NAD-bd"/>
</dbReference>
<dbReference type="Proteomes" id="UP000620559">
    <property type="component" value="Unassembled WGS sequence"/>
</dbReference>
<dbReference type="InterPro" id="IPR017927">
    <property type="entry name" value="FAD-bd_FR_type"/>
</dbReference>
<dbReference type="PROSITE" id="PS51384">
    <property type="entry name" value="FAD_FR"/>
    <property type="match status" value="1"/>
</dbReference>
<evidence type="ECO:0000256" key="1">
    <source>
        <dbReference type="ARBA" id="ARBA00001974"/>
    </source>
</evidence>
<dbReference type="InterPro" id="IPR000253">
    <property type="entry name" value="FHA_dom"/>
</dbReference>
<dbReference type="CDD" id="cd06215">
    <property type="entry name" value="FNR_iron_sulfur_binding_1"/>
    <property type="match status" value="1"/>
</dbReference>
<dbReference type="PANTHER" id="PTHR47354">
    <property type="entry name" value="NADH OXIDOREDUCTASE HCR"/>
    <property type="match status" value="1"/>
</dbReference>
<evidence type="ECO:0000256" key="2">
    <source>
        <dbReference type="ARBA" id="ARBA00022630"/>
    </source>
</evidence>
<dbReference type="Gene3D" id="2.40.30.10">
    <property type="entry name" value="Translation factors"/>
    <property type="match status" value="1"/>
</dbReference>
<dbReference type="SUPFAM" id="SSF49879">
    <property type="entry name" value="SMAD/FHA domain"/>
    <property type="match status" value="1"/>
</dbReference>
<keyword evidence="2" id="KW-0285">Flavoprotein</keyword>
<keyword evidence="8" id="KW-0411">Iron-sulfur</keyword>
<evidence type="ECO:0000259" key="11">
    <source>
        <dbReference type="PROSITE" id="PS51384"/>
    </source>
</evidence>
<dbReference type="Gene3D" id="3.10.20.30">
    <property type="match status" value="1"/>
</dbReference>
<dbReference type="InterPro" id="IPR008984">
    <property type="entry name" value="SMAD_FHA_dom_sf"/>
</dbReference>
<dbReference type="InterPro" id="IPR012675">
    <property type="entry name" value="Beta-grasp_dom_sf"/>
</dbReference>
<dbReference type="CDD" id="cd00207">
    <property type="entry name" value="fer2"/>
    <property type="match status" value="1"/>
</dbReference>
<keyword evidence="7" id="KW-0408">Iron</keyword>
<dbReference type="InterPro" id="IPR008333">
    <property type="entry name" value="Cbr1-like_FAD-bd_dom"/>
</dbReference>
<dbReference type="AlphaFoldDB" id="A0A8J7FDT5"/>
<dbReference type="GO" id="GO:0051537">
    <property type="term" value="F:2 iron, 2 sulfur cluster binding"/>
    <property type="evidence" value="ECO:0007669"/>
    <property type="project" value="UniProtKB-KW"/>
</dbReference>
<dbReference type="InterPro" id="IPR039261">
    <property type="entry name" value="FNR_nucleotide-bd"/>
</dbReference>
<dbReference type="PROSITE" id="PS50006">
    <property type="entry name" value="FHA_DOMAIN"/>
    <property type="match status" value="1"/>
</dbReference>
<organism evidence="12 13">
    <name type="scientific">Plectonema cf. radiosum LEGE 06105</name>
    <dbReference type="NCBI Taxonomy" id="945769"/>
    <lineage>
        <taxon>Bacteria</taxon>
        <taxon>Bacillati</taxon>
        <taxon>Cyanobacteriota</taxon>
        <taxon>Cyanophyceae</taxon>
        <taxon>Oscillatoriophycideae</taxon>
        <taxon>Oscillatoriales</taxon>
        <taxon>Microcoleaceae</taxon>
        <taxon>Plectonema</taxon>
    </lineage>
</organism>
<comment type="cofactor">
    <cofactor evidence="1">
        <name>FAD</name>
        <dbReference type="ChEBI" id="CHEBI:57692"/>
    </cofactor>
</comment>
<keyword evidence="6" id="KW-0560">Oxidoreductase</keyword>
<feature type="domain" description="FAD-binding FR-type" evidence="11">
    <location>
        <begin position="132"/>
        <end position="244"/>
    </location>
</feature>
<dbReference type="InterPro" id="IPR050415">
    <property type="entry name" value="MRET"/>
</dbReference>
<dbReference type="InterPro" id="IPR006058">
    <property type="entry name" value="2Fe2S_fd_BS"/>
</dbReference>
<dbReference type="InterPro" id="IPR036010">
    <property type="entry name" value="2Fe-2S_ferredoxin-like_sf"/>
</dbReference>
<dbReference type="PANTHER" id="PTHR47354:SF6">
    <property type="entry name" value="NADH OXIDOREDUCTASE HCR"/>
    <property type="match status" value="1"/>
</dbReference>